<dbReference type="GO" id="GO:0032259">
    <property type="term" value="P:methylation"/>
    <property type="evidence" value="ECO:0007669"/>
    <property type="project" value="UniProtKB-KW"/>
</dbReference>
<dbReference type="PANTHER" id="PTHR42933">
    <property type="entry name" value="SLR6095 PROTEIN"/>
    <property type="match status" value="1"/>
</dbReference>
<gene>
    <name evidence="11" type="ORF">POL72_14660</name>
</gene>
<comment type="caution">
    <text evidence="11">The sequence shown here is derived from an EMBL/GenBank/DDBJ whole genome shotgun (WGS) entry which is preliminary data.</text>
</comment>
<reference evidence="11 12" key="1">
    <citation type="submission" date="2023-01" db="EMBL/GenBank/DDBJ databases">
        <title>Minimal conservation of predation-associated metabolite biosynthetic gene clusters underscores biosynthetic potential of Myxococcota including descriptions for ten novel species: Archangium lansinium sp. nov., Myxococcus landrumus sp. nov., Nannocystis bai.</title>
        <authorList>
            <person name="Ahearne A."/>
            <person name="Stevens C."/>
            <person name="Dowd S."/>
        </authorList>
    </citation>
    <scope>NUCLEOTIDE SEQUENCE [LARGE SCALE GENOMIC DNA]</scope>
    <source>
        <strain evidence="11 12">WIWO2</strain>
    </source>
</reference>
<comment type="similarity">
    <text evidence="1">Belongs to the N(4)/N(6)-methyltransferase family.</text>
</comment>
<protein>
    <recommendedName>
        <fullName evidence="2">site-specific DNA-methyltransferase (adenine-specific)</fullName>
        <ecNumber evidence="2">2.1.1.72</ecNumber>
    </recommendedName>
</protein>
<dbReference type="Pfam" id="PF02384">
    <property type="entry name" value="N6_Mtase"/>
    <property type="match status" value="1"/>
</dbReference>
<dbReference type="InterPro" id="IPR003356">
    <property type="entry name" value="DNA_methylase_A-5"/>
</dbReference>
<evidence type="ECO:0000256" key="4">
    <source>
        <dbReference type="ARBA" id="ARBA00022679"/>
    </source>
</evidence>
<dbReference type="SUPFAM" id="SSF53335">
    <property type="entry name" value="S-adenosyl-L-methionine-dependent methyltransferases"/>
    <property type="match status" value="1"/>
</dbReference>
<evidence type="ECO:0000313" key="12">
    <source>
        <dbReference type="Proteomes" id="UP001217485"/>
    </source>
</evidence>
<sequence>MVQKRTVLEHLTRDELISIADAFDVHVQDRRSKEKLVDAVAASRSATLAAVLASYSRDRLKELCRVLHLDDGGREKAVLVARLTGGKASEPPAPPRANGAARAAPEQVELALGEKLTIDRLERHLWSAADILRGSIDSSDYKNFIFGLLFLKRLSDRFHEEVEALKGVPNADPEDRDEHDFFVPKQARWSELQKVASQVGNALNKAASALEDENPQLEGVLAGIDFNDERKLGDAKNRDVVLGRLVQHFSKLSLKNADLSEPDMLGRAYEYLIEKFADDAGKKGGEFYTPRMVVRLIVELLEPRAGLRICDPTAGSGGMLIECAHYLERHGQNPKDLSLYGQEKNLGTWAICKMNMLLHGLPSARIEKGDTIRDPKLRNKEGLMVFDRVIANPPFSLDEWGREVAENDPYRRFPFGVPPKTKGDLAFVQHMIATTDNKTGKVGVVMPHGVLFRGAAEGEIRKGMLEADLVEAVVGLPTNLFYGTGIPAAVLVLNRSKAAGRKKKVLFVEASREFKEGSAQNFLREEDVKKIAVTFKAFKDVDKYARVVGIEEIEKNDFNLNISRYVQTTEAAERVEVAHALQTLRELEKKRGEAEARMNAYLKELGYDA</sequence>
<keyword evidence="4" id="KW-0808">Transferase</keyword>
<dbReference type="InterPro" id="IPR051537">
    <property type="entry name" value="DNA_Adenine_Mtase"/>
</dbReference>
<feature type="coiled-coil region" evidence="8">
    <location>
        <begin position="577"/>
        <end position="604"/>
    </location>
</feature>
<dbReference type="GO" id="GO:0008168">
    <property type="term" value="F:methyltransferase activity"/>
    <property type="evidence" value="ECO:0007669"/>
    <property type="project" value="UniProtKB-KW"/>
</dbReference>
<dbReference type="Gene3D" id="1.20.1260.30">
    <property type="match status" value="1"/>
</dbReference>
<dbReference type="EC" id="2.1.1.72" evidence="2"/>
<keyword evidence="8" id="KW-0175">Coiled coil</keyword>
<evidence type="ECO:0000256" key="5">
    <source>
        <dbReference type="ARBA" id="ARBA00022691"/>
    </source>
</evidence>
<dbReference type="PANTHER" id="PTHR42933:SF3">
    <property type="entry name" value="TYPE I RESTRICTION ENZYME MJAVIII METHYLASE SUBUNIT"/>
    <property type="match status" value="1"/>
</dbReference>
<dbReference type="InterPro" id="IPR029063">
    <property type="entry name" value="SAM-dependent_MTases_sf"/>
</dbReference>
<evidence type="ECO:0000313" key="11">
    <source>
        <dbReference type="EMBL" id="MDC0678984.1"/>
    </source>
</evidence>
<comment type="catalytic activity">
    <reaction evidence="7">
        <text>a 2'-deoxyadenosine in DNA + S-adenosyl-L-methionine = an N(6)-methyl-2'-deoxyadenosine in DNA + S-adenosyl-L-homocysteine + H(+)</text>
        <dbReference type="Rhea" id="RHEA:15197"/>
        <dbReference type="Rhea" id="RHEA-COMP:12418"/>
        <dbReference type="Rhea" id="RHEA-COMP:12419"/>
        <dbReference type="ChEBI" id="CHEBI:15378"/>
        <dbReference type="ChEBI" id="CHEBI:57856"/>
        <dbReference type="ChEBI" id="CHEBI:59789"/>
        <dbReference type="ChEBI" id="CHEBI:90615"/>
        <dbReference type="ChEBI" id="CHEBI:90616"/>
        <dbReference type="EC" id="2.1.1.72"/>
    </reaction>
</comment>
<dbReference type="InterPro" id="IPR038333">
    <property type="entry name" value="T1MK-like_N_sf"/>
</dbReference>
<evidence type="ECO:0000259" key="10">
    <source>
        <dbReference type="Pfam" id="PF12161"/>
    </source>
</evidence>
<proteinExistence type="inferred from homology"/>
<evidence type="ECO:0000256" key="8">
    <source>
        <dbReference type="SAM" id="Coils"/>
    </source>
</evidence>
<organism evidence="11 12">
    <name type="scientific">Sorangium atrum</name>
    <dbReference type="NCBI Taxonomy" id="2995308"/>
    <lineage>
        <taxon>Bacteria</taxon>
        <taxon>Pseudomonadati</taxon>
        <taxon>Myxococcota</taxon>
        <taxon>Polyangia</taxon>
        <taxon>Polyangiales</taxon>
        <taxon>Polyangiaceae</taxon>
        <taxon>Sorangium</taxon>
    </lineage>
</organism>
<accession>A0ABT5BXU9</accession>
<dbReference type="InterPro" id="IPR022749">
    <property type="entry name" value="D12N6_MeTrfase_N"/>
</dbReference>
<dbReference type="Gene3D" id="3.40.50.150">
    <property type="entry name" value="Vaccinia Virus protein VP39"/>
    <property type="match status" value="1"/>
</dbReference>
<dbReference type="RefSeq" id="WP_272095846.1">
    <property type="nucleotide sequence ID" value="NZ_JAQNDK010000001.1"/>
</dbReference>
<evidence type="ECO:0000256" key="3">
    <source>
        <dbReference type="ARBA" id="ARBA00022603"/>
    </source>
</evidence>
<keyword evidence="6" id="KW-0680">Restriction system</keyword>
<dbReference type="PRINTS" id="PR00507">
    <property type="entry name" value="N12N6MTFRASE"/>
</dbReference>
<name>A0ABT5BXU9_9BACT</name>
<dbReference type="Proteomes" id="UP001217485">
    <property type="component" value="Unassembled WGS sequence"/>
</dbReference>
<evidence type="ECO:0000256" key="2">
    <source>
        <dbReference type="ARBA" id="ARBA00011900"/>
    </source>
</evidence>
<evidence type="ECO:0000259" key="9">
    <source>
        <dbReference type="Pfam" id="PF02384"/>
    </source>
</evidence>
<dbReference type="EMBL" id="JAQNDK010000001">
    <property type="protein sequence ID" value="MDC0678984.1"/>
    <property type="molecule type" value="Genomic_DNA"/>
</dbReference>
<evidence type="ECO:0000256" key="1">
    <source>
        <dbReference type="ARBA" id="ARBA00006594"/>
    </source>
</evidence>
<feature type="domain" description="DNA methylase adenine-specific" evidence="9">
    <location>
        <begin position="262"/>
        <end position="573"/>
    </location>
</feature>
<evidence type="ECO:0000256" key="7">
    <source>
        <dbReference type="ARBA" id="ARBA00047942"/>
    </source>
</evidence>
<keyword evidence="12" id="KW-1185">Reference proteome</keyword>
<keyword evidence="5" id="KW-0949">S-adenosyl-L-methionine</keyword>
<feature type="domain" description="N6 adenine-specific DNA methyltransferase N-terminal" evidence="10">
    <location>
        <begin position="121"/>
        <end position="249"/>
    </location>
</feature>
<evidence type="ECO:0000256" key="6">
    <source>
        <dbReference type="ARBA" id="ARBA00022747"/>
    </source>
</evidence>
<keyword evidence="3 11" id="KW-0489">Methyltransferase</keyword>
<dbReference type="Pfam" id="PF12161">
    <property type="entry name" value="HsdM_N"/>
    <property type="match status" value="1"/>
</dbReference>